<organism evidence="2 3">
    <name type="scientific">Alkalibacterium thalassium</name>
    <dbReference type="NCBI Taxonomy" id="426701"/>
    <lineage>
        <taxon>Bacteria</taxon>
        <taxon>Bacillati</taxon>
        <taxon>Bacillota</taxon>
        <taxon>Bacilli</taxon>
        <taxon>Lactobacillales</taxon>
        <taxon>Carnobacteriaceae</taxon>
        <taxon>Alkalibacterium</taxon>
    </lineage>
</organism>
<keyword evidence="3" id="KW-1185">Reference proteome</keyword>
<sequence length="41" mass="4658">MVHMVDYSNADDVEQESEEVSWGAPRDIPYENSDTSIRVVS</sequence>
<proteinExistence type="predicted"/>
<feature type="compositionally biased region" description="Polar residues" evidence="1">
    <location>
        <begin position="32"/>
        <end position="41"/>
    </location>
</feature>
<reference evidence="3" key="1">
    <citation type="submission" date="2016-10" db="EMBL/GenBank/DDBJ databases">
        <authorList>
            <person name="Varghese N."/>
            <person name="Submissions S."/>
        </authorList>
    </citation>
    <scope>NUCLEOTIDE SEQUENCE [LARGE SCALE GENOMIC DNA]</scope>
    <source>
        <strain evidence="3">DSM 19181</strain>
    </source>
</reference>
<name>A0A1G9BC74_9LACT</name>
<protein>
    <submittedName>
        <fullName evidence="2">Uncharacterized protein</fullName>
    </submittedName>
</protein>
<evidence type="ECO:0000313" key="3">
    <source>
        <dbReference type="Proteomes" id="UP000199433"/>
    </source>
</evidence>
<dbReference type="EMBL" id="FNFK01000026">
    <property type="protein sequence ID" value="SDK37081.1"/>
    <property type="molecule type" value="Genomic_DNA"/>
</dbReference>
<dbReference type="STRING" id="426701.SAMN04488098_102617"/>
<evidence type="ECO:0000256" key="1">
    <source>
        <dbReference type="SAM" id="MobiDB-lite"/>
    </source>
</evidence>
<gene>
    <name evidence="2" type="ORF">SAMN04488098_102617</name>
</gene>
<dbReference type="AlphaFoldDB" id="A0A1G9BC74"/>
<feature type="compositionally biased region" description="Acidic residues" evidence="1">
    <location>
        <begin position="9"/>
        <end position="19"/>
    </location>
</feature>
<accession>A0A1G9BC74</accession>
<dbReference type="Proteomes" id="UP000199433">
    <property type="component" value="Unassembled WGS sequence"/>
</dbReference>
<feature type="region of interest" description="Disordered" evidence="1">
    <location>
        <begin position="1"/>
        <end position="41"/>
    </location>
</feature>
<evidence type="ECO:0000313" key="2">
    <source>
        <dbReference type="EMBL" id="SDK37081.1"/>
    </source>
</evidence>